<dbReference type="InterPro" id="IPR003594">
    <property type="entry name" value="HATPase_dom"/>
</dbReference>
<keyword evidence="8" id="KW-0547">Nucleotide-binding</keyword>
<feature type="transmembrane region" description="Helical" evidence="15">
    <location>
        <begin position="415"/>
        <end position="436"/>
    </location>
</feature>
<evidence type="ECO:0000256" key="15">
    <source>
        <dbReference type="SAM" id="Phobius"/>
    </source>
</evidence>
<keyword evidence="18" id="KW-1185">Reference proteome</keyword>
<evidence type="ECO:0000256" key="3">
    <source>
        <dbReference type="ARBA" id="ARBA00012438"/>
    </source>
</evidence>
<reference evidence="17 18" key="1">
    <citation type="submission" date="2023-07" db="EMBL/GenBank/DDBJ databases">
        <title>Sorghum-associated microbial communities from plants grown in Nebraska, USA.</title>
        <authorList>
            <person name="Schachtman D."/>
        </authorList>
    </citation>
    <scope>NUCLEOTIDE SEQUENCE [LARGE SCALE GENOMIC DNA]</scope>
    <source>
        <strain evidence="17 18">CC482</strain>
    </source>
</reference>
<evidence type="ECO:0000313" key="18">
    <source>
        <dbReference type="Proteomes" id="UP001229346"/>
    </source>
</evidence>
<feature type="transmembrane region" description="Helical" evidence="15">
    <location>
        <begin position="442"/>
        <end position="461"/>
    </location>
</feature>
<keyword evidence="6" id="KW-0808">Transferase</keyword>
<proteinExistence type="predicted"/>
<evidence type="ECO:0000256" key="13">
    <source>
        <dbReference type="ARBA" id="ARBA00023136"/>
    </source>
</evidence>
<feature type="transmembrane region" description="Helical" evidence="15">
    <location>
        <begin position="310"/>
        <end position="330"/>
    </location>
</feature>
<evidence type="ECO:0000256" key="10">
    <source>
        <dbReference type="ARBA" id="ARBA00022840"/>
    </source>
</evidence>
<dbReference type="PANTHER" id="PTHR45528">
    <property type="entry name" value="SENSOR HISTIDINE KINASE CPXA"/>
    <property type="match status" value="1"/>
</dbReference>
<dbReference type="Gene3D" id="3.30.565.10">
    <property type="entry name" value="Histidine kinase-like ATPase, C-terminal domain"/>
    <property type="match status" value="1"/>
</dbReference>
<dbReference type="Proteomes" id="UP001229346">
    <property type="component" value="Unassembled WGS sequence"/>
</dbReference>
<evidence type="ECO:0000256" key="12">
    <source>
        <dbReference type="ARBA" id="ARBA00023012"/>
    </source>
</evidence>
<evidence type="ECO:0000256" key="2">
    <source>
        <dbReference type="ARBA" id="ARBA00004651"/>
    </source>
</evidence>
<dbReference type="InterPro" id="IPR050398">
    <property type="entry name" value="HssS/ArlS-like"/>
</dbReference>
<keyword evidence="13 15" id="KW-0472">Membrane</keyword>
<comment type="subcellular location">
    <subcellularLocation>
        <location evidence="2">Cell membrane</location>
        <topology evidence="2">Multi-pass membrane protein</topology>
    </subcellularLocation>
</comment>
<dbReference type="EC" id="2.7.13.3" evidence="3"/>
<dbReference type="Pfam" id="PF00512">
    <property type="entry name" value="HisKA"/>
    <property type="match status" value="1"/>
</dbReference>
<evidence type="ECO:0000313" key="17">
    <source>
        <dbReference type="EMBL" id="MDQ0115978.1"/>
    </source>
</evidence>
<gene>
    <name evidence="17" type="ORF">J2T15_005453</name>
</gene>
<evidence type="ECO:0000259" key="16">
    <source>
        <dbReference type="PROSITE" id="PS50109"/>
    </source>
</evidence>
<dbReference type="GO" id="GO:0016301">
    <property type="term" value="F:kinase activity"/>
    <property type="evidence" value="ECO:0007669"/>
    <property type="project" value="UniProtKB-KW"/>
</dbReference>
<dbReference type="RefSeq" id="WP_307207983.1">
    <property type="nucleotide sequence ID" value="NZ_JAUSSU010000014.1"/>
</dbReference>
<evidence type="ECO:0000256" key="7">
    <source>
        <dbReference type="ARBA" id="ARBA00022692"/>
    </source>
</evidence>
<feature type="transmembrane region" description="Helical" evidence="15">
    <location>
        <begin position="263"/>
        <end position="283"/>
    </location>
</feature>
<keyword evidence="4" id="KW-1003">Cell membrane</keyword>
<feature type="domain" description="Histidine kinase" evidence="16">
    <location>
        <begin position="527"/>
        <end position="741"/>
    </location>
</feature>
<organism evidence="17 18">
    <name type="scientific">Paenibacillus harenae</name>
    <dbReference type="NCBI Taxonomy" id="306543"/>
    <lineage>
        <taxon>Bacteria</taxon>
        <taxon>Bacillati</taxon>
        <taxon>Bacillota</taxon>
        <taxon>Bacilli</taxon>
        <taxon>Bacillales</taxon>
        <taxon>Paenibacillaceae</taxon>
        <taxon>Paenibacillus</taxon>
    </lineage>
</organism>
<keyword evidence="12" id="KW-0902">Two-component regulatory system</keyword>
<dbReference type="SUPFAM" id="SSF47384">
    <property type="entry name" value="Homodimeric domain of signal transducing histidine kinase"/>
    <property type="match status" value="1"/>
</dbReference>
<evidence type="ECO:0000256" key="14">
    <source>
        <dbReference type="SAM" id="Coils"/>
    </source>
</evidence>
<evidence type="ECO:0000256" key="4">
    <source>
        <dbReference type="ARBA" id="ARBA00022475"/>
    </source>
</evidence>
<dbReference type="Gene3D" id="1.10.287.130">
    <property type="match status" value="1"/>
</dbReference>
<evidence type="ECO:0000256" key="9">
    <source>
        <dbReference type="ARBA" id="ARBA00022777"/>
    </source>
</evidence>
<dbReference type="InterPro" id="IPR005467">
    <property type="entry name" value="His_kinase_dom"/>
</dbReference>
<protein>
    <recommendedName>
        <fullName evidence="3">histidine kinase</fullName>
        <ecNumber evidence="3">2.7.13.3</ecNumber>
    </recommendedName>
</protein>
<dbReference type="InterPro" id="IPR003661">
    <property type="entry name" value="HisK_dim/P_dom"/>
</dbReference>
<dbReference type="PANTHER" id="PTHR45528:SF1">
    <property type="entry name" value="SENSOR HISTIDINE KINASE CPXA"/>
    <property type="match status" value="1"/>
</dbReference>
<evidence type="ECO:0000256" key="11">
    <source>
        <dbReference type="ARBA" id="ARBA00022989"/>
    </source>
</evidence>
<evidence type="ECO:0000256" key="6">
    <source>
        <dbReference type="ARBA" id="ARBA00022679"/>
    </source>
</evidence>
<dbReference type="Pfam" id="PF02518">
    <property type="entry name" value="HATPase_c"/>
    <property type="match status" value="1"/>
</dbReference>
<dbReference type="EMBL" id="JAUSSU010000014">
    <property type="protein sequence ID" value="MDQ0115978.1"/>
    <property type="molecule type" value="Genomic_DNA"/>
</dbReference>
<comment type="catalytic activity">
    <reaction evidence="1">
        <text>ATP + protein L-histidine = ADP + protein N-phospho-L-histidine.</text>
        <dbReference type="EC" id="2.7.13.3"/>
    </reaction>
</comment>
<evidence type="ECO:0000256" key="5">
    <source>
        <dbReference type="ARBA" id="ARBA00022553"/>
    </source>
</evidence>
<dbReference type="SUPFAM" id="SSF55874">
    <property type="entry name" value="ATPase domain of HSP90 chaperone/DNA topoisomerase II/histidine kinase"/>
    <property type="match status" value="1"/>
</dbReference>
<keyword evidence="9 17" id="KW-0418">Kinase</keyword>
<keyword evidence="14" id="KW-0175">Coiled coil</keyword>
<dbReference type="SMART" id="SM00387">
    <property type="entry name" value="HATPase_c"/>
    <property type="match status" value="1"/>
</dbReference>
<accession>A0ABT9U8J7</accession>
<sequence length="741" mass="83882">MDTRWRNRLIVFVFALLFVFGLSGPLTMIAMGGNYLHRDYYHTPEFRGQLEQFANYLNLFELNAISPEDAKASIAVSEDEINEYRNGLGTLTDTIDNLKFEYEQRIEEAVAAGNQEAMEFYTAERDQRIEETTKVFKDEEYAKTLIMENKEQRIEGYYEERENYRGEYLNYKKQFEYYFKNSVNGKVFTSLGVLQERSASREMNAENKVFTASYTIPADHSVHYWIQGFDLIDPSLDPYDGLIAVSDTSPVVLKADRYRQEQIVWLVYAMASIAALLVCFYRYKKVRALPVEQGNWTLFYNKLPIDVKGLLLLATGLSSIGLMLSVSYQFHAVFDRPWSYGMKQLIITVIAAACWSVTVVQGQLLAAERLNWENFKREWRQGLSIKAGRRIKAYFVHAISSLSDAFLIKSTGTQLVTLLLVVFGLGAAGSLTLYELEPLSTTIYIIVFVVIGLPIVLLLVNKVAYFNRIAKAANELAAGSAGQELAVTGKSALTGLAANLNVLKRGVRTLQNEQARSERLKTELITNVSHDLRTPLTSIITYTGLLKAEDVSTEERLAYIDIIDKKSKRLKVLIDDLFEVSKMASGNVELSLAKADLVQLLQQALAEYDDAIEGSTVQFRVSTPETPVYASVDGQKLWRVFDNLIGNMVKYSLEHSRAYITIRIEDHHQVHITFKNVSKYEYSENGEELLERFKRGDTSRHTEGSGLGLAIAKSIVDLHEGRLDIETDGDLFKVIVVLKLT</sequence>
<keyword evidence="7 15" id="KW-0812">Transmembrane</keyword>
<dbReference type="InterPro" id="IPR036890">
    <property type="entry name" value="HATPase_C_sf"/>
</dbReference>
<name>A0ABT9U8J7_PAEHA</name>
<dbReference type="InterPro" id="IPR036097">
    <property type="entry name" value="HisK_dim/P_sf"/>
</dbReference>
<keyword evidence="10" id="KW-0067">ATP-binding</keyword>
<dbReference type="PROSITE" id="PS50109">
    <property type="entry name" value="HIS_KIN"/>
    <property type="match status" value="1"/>
</dbReference>
<evidence type="ECO:0000256" key="1">
    <source>
        <dbReference type="ARBA" id="ARBA00000085"/>
    </source>
</evidence>
<dbReference type="CDD" id="cd00082">
    <property type="entry name" value="HisKA"/>
    <property type="match status" value="1"/>
</dbReference>
<evidence type="ECO:0000256" key="8">
    <source>
        <dbReference type="ARBA" id="ARBA00022741"/>
    </source>
</evidence>
<feature type="transmembrane region" description="Helical" evidence="15">
    <location>
        <begin position="345"/>
        <end position="367"/>
    </location>
</feature>
<keyword evidence="5" id="KW-0597">Phosphoprotein</keyword>
<dbReference type="SMART" id="SM00388">
    <property type="entry name" value="HisKA"/>
    <property type="match status" value="1"/>
</dbReference>
<keyword evidence="11 15" id="KW-1133">Transmembrane helix</keyword>
<comment type="caution">
    <text evidence="17">The sequence shown here is derived from an EMBL/GenBank/DDBJ whole genome shotgun (WGS) entry which is preliminary data.</text>
</comment>
<feature type="coiled-coil region" evidence="14">
    <location>
        <begin position="147"/>
        <end position="174"/>
    </location>
</feature>